<name>A0A455TAB4_9GAMM</name>
<comment type="similarity">
    <text evidence="15">Belongs to the TrpC family.</text>
</comment>
<dbReference type="FunFam" id="3.20.20.70:FF:000024">
    <property type="entry name" value="Indole-3-glycerol phosphate synthase"/>
    <property type="match status" value="1"/>
</dbReference>
<comment type="pathway">
    <text evidence="3 16">Amino-acid biosynthesis; L-tryptophan biosynthesis; L-tryptophan from chorismate: step 3/5.</text>
</comment>
<dbReference type="InterPro" id="IPR001468">
    <property type="entry name" value="Indole-3-GlycerolPSynthase_CS"/>
</dbReference>
<keyword evidence="13" id="KW-0511">Multifunctional enzyme</keyword>
<keyword evidence="20" id="KW-1185">Reference proteome</keyword>
<evidence type="ECO:0000256" key="16">
    <source>
        <dbReference type="HAMAP-Rule" id="MF_00135"/>
    </source>
</evidence>
<dbReference type="Pfam" id="PF00218">
    <property type="entry name" value="IGPS"/>
    <property type="match status" value="1"/>
</dbReference>
<dbReference type="HAMAP" id="MF_00135">
    <property type="entry name" value="PRAI"/>
    <property type="match status" value="1"/>
</dbReference>
<keyword evidence="12 15" id="KW-0456">Lyase</keyword>
<keyword evidence="11 16" id="KW-0413">Isomerase</keyword>
<dbReference type="Pfam" id="PF00697">
    <property type="entry name" value="PRAI"/>
    <property type="match status" value="1"/>
</dbReference>
<evidence type="ECO:0000313" key="19">
    <source>
        <dbReference type="EMBL" id="BBI01230.1"/>
    </source>
</evidence>
<evidence type="ECO:0000259" key="17">
    <source>
        <dbReference type="Pfam" id="PF00218"/>
    </source>
</evidence>
<keyword evidence="8 15" id="KW-0210">Decarboxylase</keyword>
<dbReference type="GO" id="GO:0004640">
    <property type="term" value="F:phosphoribosylanthranilate isomerase activity"/>
    <property type="evidence" value="ECO:0007669"/>
    <property type="project" value="UniProtKB-UniRule"/>
</dbReference>
<dbReference type="PANTHER" id="PTHR22854:SF2">
    <property type="entry name" value="INDOLE-3-GLYCEROL-PHOSPHATE SYNTHASE"/>
    <property type="match status" value="1"/>
</dbReference>
<organism evidence="19 20">
    <name type="scientific">Buchnera aphidicola</name>
    <name type="common">Nipponaphis monzeni</name>
    <dbReference type="NCBI Taxonomy" id="2495405"/>
    <lineage>
        <taxon>Bacteria</taxon>
        <taxon>Pseudomonadati</taxon>
        <taxon>Pseudomonadota</taxon>
        <taxon>Gammaproteobacteria</taxon>
        <taxon>Enterobacterales</taxon>
        <taxon>Erwiniaceae</taxon>
        <taxon>Buchnera</taxon>
    </lineage>
</organism>
<evidence type="ECO:0000256" key="3">
    <source>
        <dbReference type="ARBA" id="ARBA00004664"/>
    </source>
</evidence>
<dbReference type="InterPro" id="IPR001240">
    <property type="entry name" value="PRAI_dom"/>
</dbReference>
<gene>
    <name evidence="15 19" type="primary">trpC</name>
    <name evidence="16" type="synonym">trpF</name>
    <name evidence="19" type="ORF">BUCNMO_218</name>
</gene>
<evidence type="ECO:0000256" key="5">
    <source>
        <dbReference type="ARBA" id="ARBA00007902"/>
    </source>
</evidence>
<feature type="domain" description="Indole-3-glycerol phosphate synthase" evidence="17">
    <location>
        <begin position="6"/>
        <end position="252"/>
    </location>
</feature>
<dbReference type="EC" id="4.1.1.48" evidence="15"/>
<evidence type="ECO:0000256" key="8">
    <source>
        <dbReference type="ARBA" id="ARBA00022793"/>
    </source>
</evidence>
<dbReference type="InterPro" id="IPR013785">
    <property type="entry name" value="Aldolase_TIM"/>
</dbReference>
<keyword evidence="9 15" id="KW-0822">Tryptophan biosynthesis</keyword>
<dbReference type="PANTHER" id="PTHR22854">
    <property type="entry name" value="TRYPTOPHAN BIOSYNTHESIS PROTEIN"/>
    <property type="match status" value="1"/>
</dbReference>
<evidence type="ECO:0000256" key="4">
    <source>
        <dbReference type="ARBA" id="ARBA00004696"/>
    </source>
</evidence>
<comment type="pathway">
    <text evidence="4 15">Amino-acid biosynthesis; L-tryptophan biosynthesis; L-tryptophan from chorismate: step 4/5.</text>
</comment>
<keyword evidence="7 15" id="KW-0028">Amino-acid biosynthesis</keyword>
<evidence type="ECO:0000256" key="2">
    <source>
        <dbReference type="ARBA" id="ARBA00001633"/>
    </source>
</evidence>
<dbReference type="CDD" id="cd00405">
    <property type="entry name" value="PRAI"/>
    <property type="match status" value="1"/>
</dbReference>
<dbReference type="RefSeq" id="WP_158344843.1">
    <property type="nucleotide sequence ID" value="NZ_AP019379.1"/>
</dbReference>
<evidence type="ECO:0000256" key="7">
    <source>
        <dbReference type="ARBA" id="ARBA00022605"/>
    </source>
</evidence>
<comment type="similarity">
    <text evidence="16">Belongs to the TrpF family.</text>
</comment>
<evidence type="ECO:0000256" key="10">
    <source>
        <dbReference type="ARBA" id="ARBA00023141"/>
    </source>
</evidence>
<dbReference type="CDD" id="cd00331">
    <property type="entry name" value="IGPS"/>
    <property type="match status" value="1"/>
</dbReference>
<evidence type="ECO:0000256" key="12">
    <source>
        <dbReference type="ARBA" id="ARBA00023239"/>
    </source>
</evidence>
<evidence type="ECO:0000256" key="1">
    <source>
        <dbReference type="ARBA" id="ARBA00001164"/>
    </source>
</evidence>
<dbReference type="InterPro" id="IPR011060">
    <property type="entry name" value="RibuloseP-bd_barrel"/>
</dbReference>
<keyword evidence="10 15" id="KW-0057">Aromatic amino acid biosynthesis</keyword>
<dbReference type="OrthoDB" id="9804217at2"/>
<evidence type="ECO:0000256" key="14">
    <source>
        <dbReference type="ARBA" id="ARBA00025592"/>
    </source>
</evidence>
<dbReference type="InterPro" id="IPR045186">
    <property type="entry name" value="Indole-3-glycerol_P_synth"/>
</dbReference>
<proteinExistence type="inferred from homology"/>
<dbReference type="HAMAP" id="MF_00134_B">
    <property type="entry name" value="IGPS_B"/>
    <property type="match status" value="1"/>
</dbReference>
<accession>A0A455TAB4</accession>
<dbReference type="AlphaFoldDB" id="A0A455TAB4"/>
<dbReference type="GO" id="GO:0004425">
    <property type="term" value="F:indole-3-glycerol-phosphate synthase activity"/>
    <property type="evidence" value="ECO:0007669"/>
    <property type="project" value="UniProtKB-UniRule"/>
</dbReference>
<sequence>MNNIVLKKILQSKKEWIYNRKKTQPFNTFHYKISKTNKNFIDALQAVRPSYILEIKKASPSLGTIRKKFNIIEIVKVYNKYASAISVLTDSQYFQGDFNYLSIVRSNSNLPILCKDFIIDPYQIYLARYYQADAILLMLSVLNDCDYQHLASVAQTMNMNILTEVNNKKELKRAINLKCNIIGINNRNLNDLTIDMHKTKLMAPLLPKTTTIVSESGYSNYKYIRKFTKLVNSFLIGSHLMKQNDLNTAIKKIILGKNKICGLTKPEDSKISANAGAIYGGMIFVPTSPRYISLDIAKKIIKEKNLRYIGIFKDEEINLVIFYAINLNLYAVQLHGSENQLYINKLALKLPNTIHIWKSVGIKNKICLYAMNHVHKYIYDNNIGGSGKTFDWKLLVNKIPNNVLLAGGLNLNNCVTASYLGFSGLDFNSGVEITAGIKSAVKIFEVFKKLRYY</sequence>
<dbReference type="GO" id="GO:0000162">
    <property type="term" value="P:L-tryptophan biosynthetic process"/>
    <property type="evidence" value="ECO:0007669"/>
    <property type="project" value="UniProtKB-UniRule"/>
</dbReference>
<evidence type="ECO:0000256" key="11">
    <source>
        <dbReference type="ARBA" id="ARBA00023235"/>
    </source>
</evidence>
<dbReference type="InterPro" id="IPR013798">
    <property type="entry name" value="Indole-3-glycerol_P_synth_dom"/>
</dbReference>
<comment type="function">
    <text evidence="14">Bifunctional enzyme that catalyzes two sequential steps of tryptophan biosynthetic pathway. The first reaction is catalyzed by the isomerase, coded by the TrpF domain; the second reaction is catalyzed by the synthase, coded by the TrpC domain.</text>
</comment>
<reference evidence="19 20" key="1">
    <citation type="journal article" date="2019" name="Proc. Natl. Acad. Sci. U.S.A.">
        <title>Exaggeration and cooption of innate immunity for social defense.</title>
        <authorList>
            <person name="Kutsukake M."/>
            <person name="Moriyama M."/>
            <person name="Shigenobu S."/>
            <person name="Meng X.-Y."/>
            <person name="Nikoh N."/>
            <person name="Noda C."/>
            <person name="Kobayashi S."/>
            <person name="Fukatsu T."/>
        </authorList>
    </citation>
    <scope>NUCLEOTIDE SEQUENCE [LARGE SCALE GENOMIC DNA]</scope>
    <source>
        <strain evidence="19 20">Nmo</strain>
    </source>
</reference>
<dbReference type="UniPathway" id="UPA00035">
    <property type="reaction ID" value="UER00042"/>
</dbReference>
<evidence type="ECO:0000313" key="20">
    <source>
        <dbReference type="Proteomes" id="UP000317544"/>
    </source>
</evidence>
<dbReference type="PROSITE" id="PS00614">
    <property type="entry name" value="IGPS"/>
    <property type="match status" value="1"/>
</dbReference>
<evidence type="ECO:0000256" key="9">
    <source>
        <dbReference type="ARBA" id="ARBA00022822"/>
    </source>
</evidence>
<evidence type="ECO:0000259" key="18">
    <source>
        <dbReference type="Pfam" id="PF00697"/>
    </source>
</evidence>
<dbReference type="Gene3D" id="3.20.20.70">
    <property type="entry name" value="Aldolase class I"/>
    <property type="match status" value="2"/>
</dbReference>
<protein>
    <recommendedName>
        <fullName evidence="15 16">Multifunctional fusion protein</fullName>
    </recommendedName>
    <domain>
        <recommendedName>
            <fullName evidence="15">Indole-3-glycerol phosphate synthase</fullName>
            <shortName evidence="15">IGPS</shortName>
            <ecNumber evidence="15">4.1.1.48</ecNumber>
        </recommendedName>
    </domain>
    <domain>
        <recommendedName>
            <fullName evidence="16">N-(5'-phosphoribosyl)anthranilate isomerase</fullName>
            <shortName evidence="16">PRAI</shortName>
            <ecNumber evidence="16">5.3.1.24</ecNumber>
        </recommendedName>
    </domain>
</protein>
<comment type="catalytic activity">
    <reaction evidence="1 16">
        <text>N-(5-phospho-beta-D-ribosyl)anthranilate = 1-(2-carboxyphenylamino)-1-deoxy-D-ribulose 5-phosphate</text>
        <dbReference type="Rhea" id="RHEA:21540"/>
        <dbReference type="ChEBI" id="CHEBI:18277"/>
        <dbReference type="ChEBI" id="CHEBI:58613"/>
        <dbReference type="EC" id="5.3.1.24"/>
    </reaction>
</comment>
<comment type="similarity">
    <text evidence="5">In the N-terminal section; belongs to the TrpC family.</text>
</comment>
<dbReference type="Proteomes" id="UP000317544">
    <property type="component" value="Chromosome"/>
</dbReference>
<comment type="similarity">
    <text evidence="6">In the C-terminal section; belongs to the TrpF family.</text>
</comment>
<feature type="domain" description="N-(5'phosphoribosyl) anthranilate isomerase (PRAI)" evidence="18">
    <location>
        <begin position="258"/>
        <end position="448"/>
    </location>
</feature>
<dbReference type="SUPFAM" id="SSF51366">
    <property type="entry name" value="Ribulose-phoshate binding barrel"/>
    <property type="match status" value="2"/>
</dbReference>
<dbReference type="EMBL" id="AP019379">
    <property type="protein sequence ID" value="BBI01230.1"/>
    <property type="molecule type" value="Genomic_DNA"/>
</dbReference>
<evidence type="ECO:0000256" key="15">
    <source>
        <dbReference type="HAMAP-Rule" id="MF_00134"/>
    </source>
</evidence>
<comment type="catalytic activity">
    <reaction evidence="2 15">
        <text>1-(2-carboxyphenylamino)-1-deoxy-D-ribulose 5-phosphate + H(+) = (1S,2R)-1-C-(indol-3-yl)glycerol 3-phosphate + CO2 + H2O</text>
        <dbReference type="Rhea" id="RHEA:23476"/>
        <dbReference type="ChEBI" id="CHEBI:15377"/>
        <dbReference type="ChEBI" id="CHEBI:15378"/>
        <dbReference type="ChEBI" id="CHEBI:16526"/>
        <dbReference type="ChEBI" id="CHEBI:58613"/>
        <dbReference type="ChEBI" id="CHEBI:58866"/>
        <dbReference type="EC" id="4.1.1.48"/>
    </reaction>
</comment>
<evidence type="ECO:0000256" key="13">
    <source>
        <dbReference type="ARBA" id="ARBA00023268"/>
    </source>
</evidence>
<dbReference type="NCBIfam" id="NF006945">
    <property type="entry name" value="PRK09427.1"/>
    <property type="match status" value="1"/>
</dbReference>
<dbReference type="EC" id="5.3.1.24" evidence="16"/>
<evidence type="ECO:0000256" key="6">
    <source>
        <dbReference type="ARBA" id="ARBA00009847"/>
    </source>
</evidence>